<evidence type="ECO:0000256" key="1">
    <source>
        <dbReference type="ARBA" id="ARBA00023098"/>
    </source>
</evidence>
<name>A0ABM9AAS3_9GAMM</name>
<dbReference type="PROSITE" id="PS51257">
    <property type="entry name" value="PROKAR_LIPOPROTEIN"/>
    <property type="match status" value="1"/>
</dbReference>
<protein>
    <recommendedName>
        <fullName evidence="3">PNPLA domain-containing protein</fullName>
    </recommendedName>
</protein>
<proteinExistence type="predicted"/>
<keyword evidence="2" id="KW-0732">Signal</keyword>
<evidence type="ECO:0000256" key="2">
    <source>
        <dbReference type="SAM" id="SignalP"/>
    </source>
</evidence>
<feature type="chain" id="PRO_5046136526" description="PNPLA domain-containing protein" evidence="2">
    <location>
        <begin position="21"/>
        <end position="698"/>
    </location>
</feature>
<evidence type="ECO:0000313" key="5">
    <source>
        <dbReference type="Proteomes" id="UP000838100"/>
    </source>
</evidence>
<evidence type="ECO:0000259" key="3">
    <source>
        <dbReference type="Pfam" id="PF01734"/>
    </source>
</evidence>
<comment type="caution">
    <text evidence="4">The sequence shown here is derived from an EMBL/GenBank/DDBJ whole genome shotgun (WGS) entry which is preliminary data.</text>
</comment>
<evidence type="ECO:0000313" key="4">
    <source>
        <dbReference type="EMBL" id="CAH0990053.1"/>
    </source>
</evidence>
<dbReference type="PANTHER" id="PTHR10728">
    <property type="entry name" value="CYTOSOLIC PHOSPHOLIPASE A2"/>
    <property type="match status" value="1"/>
</dbReference>
<dbReference type="Pfam" id="PF01734">
    <property type="entry name" value="Patatin"/>
    <property type="match status" value="1"/>
</dbReference>
<dbReference type="Gene3D" id="3.40.1090.10">
    <property type="entry name" value="Cytosolic phospholipase A2 catalytic domain"/>
    <property type="match status" value="1"/>
</dbReference>
<feature type="domain" description="PNPLA" evidence="3">
    <location>
        <begin position="111"/>
        <end position="160"/>
    </location>
</feature>
<sequence length="698" mass="78834">MRYIAVVVMLMALVACSSFKNGQGFLGQKPDDRTKSQDQGKNKSSDVLLVTTTTEAARVDSVFRLQFCKELFLRHGYDVTSDKSTKLDAAYKKCTNAHTPPKRFETDSYALALSGGGTRAASYSMGVMKALNEADQLENFDSISSVSGGGYTAFWYFIHRYYQYLPDDKGLEYYSTLLNDVGPDGDLNKFCQRIERQQYNYSLDDIFATREEGSIVAKTAAQNHIGRQSDIINYSTSSFVQGAETTGLVATHLVTLPFYWGTDLLLDTNIYNGSVFTNAYRKGLERTYGLVTNPEYSDYVDYFNYDRKQYYNGVNGAFMFWRPNARIDELKFGHYRDFMTAYNHCANESQQAIAPMTLPIINTKRSDRASLFDSDEAYDDFSLTKSVYSFTPLAYGSDYSGYIDDAELWSPSYMSKIYATSGAAADSGAQQVSGLLDPLLAISNANLGYKMRDPSSQQSFWGGMRFWSDKVIGGFPLGLLMPEDYKTTLRLSDGGHAENLGLFSLIKRGTKKIVVVDAEHDPEYGFDALNRLKVKLKHELNLNLSCGETGEETCPLASDFNALQAAPVFSLTVTGFPGREQLDILYIKLSVKKDLLKQRCDGRLPYPSDIETLCREQPGYPENVRAYYQSEIEKQQNSFPHNSTADIWYSEAQYRAYRDLGSYNAKTFLVDKIRRWDEDIERQRKSEKAFYDSLGPKK</sequence>
<dbReference type="Proteomes" id="UP000838100">
    <property type="component" value="Unassembled WGS sequence"/>
</dbReference>
<dbReference type="PANTHER" id="PTHR10728:SF40">
    <property type="entry name" value="PATATIN FAMILY PROTEIN"/>
    <property type="match status" value="1"/>
</dbReference>
<keyword evidence="1" id="KW-0443">Lipid metabolism</keyword>
<dbReference type="RefSeq" id="WP_237444343.1">
    <property type="nucleotide sequence ID" value="NZ_CAKLPX010000001.1"/>
</dbReference>
<organism evidence="4 5">
    <name type="scientific">Sinobacterium norvegicum</name>
    <dbReference type="NCBI Taxonomy" id="1641715"/>
    <lineage>
        <taxon>Bacteria</taxon>
        <taxon>Pseudomonadati</taxon>
        <taxon>Pseudomonadota</taxon>
        <taxon>Gammaproteobacteria</taxon>
        <taxon>Cellvibrionales</taxon>
        <taxon>Spongiibacteraceae</taxon>
        <taxon>Sinobacterium</taxon>
    </lineage>
</organism>
<feature type="signal peptide" evidence="2">
    <location>
        <begin position="1"/>
        <end position="20"/>
    </location>
</feature>
<dbReference type="EMBL" id="CAKLPX010000001">
    <property type="protein sequence ID" value="CAH0990053.1"/>
    <property type="molecule type" value="Genomic_DNA"/>
</dbReference>
<dbReference type="SUPFAM" id="SSF52151">
    <property type="entry name" value="FabD/lysophospholipase-like"/>
    <property type="match status" value="1"/>
</dbReference>
<dbReference type="InterPro" id="IPR016035">
    <property type="entry name" value="Acyl_Trfase/lysoPLipase"/>
</dbReference>
<gene>
    <name evidence="4" type="ORF">SIN8267_00136</name>
</gene>
<reference evidence="4" key="1">
    <citation type="submission" date="2021-12" db="EMBL/GenBank/DDBJ databases">
        <authorList>
            <person name="Rodrigo-Torres L."/>
            <person name="Arahal R. D."/>
            <person name="Lucena T."/>
        </authorList>
    </citation>
    <scope>NUCLEOTIDE SEQUENCE</scope>
    <source>
        <strain evidence="4">CECT 8267</strain>
    </source>
</reference>
<dbReference type="InterPro" id="IPR002641">
    <property type="entry name" value="PNPLA_dom"/>
</dbReference>
<accession>A0ABM9AAS3</accession>
<keyword evidence="5" id="KW-1185">Reference proteome</keyword>